<reference evidence="2 3" key="1">
    <citation type="submission" date="2019-05" db="EMBL/GenBank/DDBJ databases">
        <title>Mumia sp. nov., isolated from the intestinal contents of plateau pika (Ochotona curzoniae) in the Qinghai-Tibet plateau of China.</title>
        <authorList>
            <person name="Tian Z."/>
        </authorList>
    </citation>
    <scope>NUCLEOTIDE SEQUENCE [LARGE SCALE GENOMIC DNA]</scope>
    <source>
        <strain evidence="3">527</strain>
        <strain evidence="2">Z527</strain>
    </source>
</reference>
<organism evidence="2 3">
    <name type="scientific">Mumia zhuanghuii</name>
    <dbReference type="NCBI Taxonomy" id="2585211"/>
    <lineage>
        <taxon>Bacteria</taxon>
        <taxon>Bacillati</taxon>
        <taxon>Actinomycetota</taxon>
        <taxon>Actinomycetes</taxon>
        <taxon>Propionibacteriales</taxon>
        <taxon>Nocardioidaceae</taxon>
        <taxon>Mumia</taxon>
    </lineage>
</organism>
<sequence>MRKIPLLAAAGVGYVLGARAGRERYEQIVTQTKRLLGSQPFQDGVSKATDTVKEQTPVVRDKVSGAARKVTDKVTPGSGGDHVEVEEELAWTTSTDEGPRS</sequence>
<evidence type="ECO:0000313" key="2">
    <source>
        <dbReference type="EMBL" id="TNC50669.1"/>
    </source>
</evidence>
<evidence type="ECO:0000313" key="1">
    <source>
        <dbReference type="EMBL" id="TNC42919.1"/>
    </source>
</evidence>
<evidence type="ECO:0008006" key="4">
    <source>
        <dbReference type="Google" id="ProtNLM"/>
    </source>
</evidence>
<name>A0A5C4N1E2_9ACTN</name>
<dbReference type="AlphaFoldDB" id="A0A5C4N1E2"/>
<evidence type="ECO:0000313" key="3">
    <source>
        <dbReference type="Proteomes" id="UP000306740"/>
    </source>
</evidence>
<dbReference type="Proteomes" id="UP000306740">
    <property type="component" value="Unassembled WGS sequence"/>
</dbReference>
<protein>
    <recommendedName>
        <fullName evidence="4">YtxH domain-containing protein</fullName>
    </recommendedName>
</protein>
<gene>
    <name evidence="2" type="ORF">FHE65_03315</name>
    <name evidence="1" type="ORF">FHE65_19985</name>
</gene>
<dbReference type="RefSeq" id="WP_139105274.1">
    <property type="nucleotide sequence ID" value="NZ_VDFR01000012.1"/>
</dbReference>
<accession>A0A5C4N1E2</accession>
<proteinExistence type="predicted"/>
<comment type="caution">
    <text evidence="2">The sequence shown here is derived from an EMBL/GenBank/DDBJ whole genome shotgun (WGS) entry which is preliminary data.</text>
</comment>
<dbReference type="EMBL" id="VDFR01000090">
    <property type="protein sequence ID" value="TNC42919.1"/>
    <property type="molecule type" value="Genomic_DNA"/>
</dbReference>
<dbReference type="EMBL" id="VDFR01000012">
    <property type="protein sequence ID" value="TNC50669.1"/>
    <property type="molecule type" value="Genomic_DNA"/>
</dbReference>